<feature type="region of interest" description="Disordered" evidence="1">
    <location>
        <begin position="102"/>
        <end position="136"/>
    </location>
</feature>
<dbReference type="InterPro" id="IPR036188">
    <property type="entry name" value="FAD/NAD-bd_sf"/>
</dbReference>
<dbReference type="Proteomes" id="UP001303647">
    <property type="component" value="Unassembled WGS sequence"/>
</dbReference>
<keyword evidence="4" id="KW-1185">Reference proteome</keyword>
<accession>A0AAN7HFS6</accession>
<reference evidence="3" key="2">
    <citation type="submission" date="2023-05" db="EMBL/GenBank/DDBJ databases">
        <authorList>
            <consortium name="Lawrence Berkeley National Laboratory"/>
            <person name="Steindorff A."/>
            <person name="Hensen N."/>
            <person name="Bonometti L."/>
            <person name="Westerberg I."/>
            <person name="Brannstrom I.O."/>
            <person name="Guillou S."/>
            <person name="Cros-Aarteil S."/>
            <person name="Calhoun S."/>
            <person name="Haridas S."/>
            <person name="Kuo A."/>
            <person name="Mondo S."/>
            <person name="Pangilinan J."/>
            <person name="Riley R."/>
            <person name="Labutti K."/>
            <person name="Andreopoulos B."/>
            <person name="Lipzen A."/>
            <person name="Chen C."/>
            <person name="Yanf M."/>
            <person name="Daum C."/>
            <person name="Ng V."/>
            <person name="Clum A."/>
            <person name="Ohm R."/>
            <person name="Martin F."/>
            <person name="Silar P."/>
            <person name="Natvig D."/>
            <person name="Lalanne C."/>
            <person name="Gautier V."/>
            <person name="Ament-Velasquez S.L."/>
            <person name="Kruys A."/>
            <person name="Hutchinson M.I."/>
            <person name="Powell A.J."/>
            <person name="Barry K."/>
            <person name="Miller A.N."/>
            <person name="Grigoriev I.V."/>
            <person name="Debuchy R."/>
            <person name="Gladieux P."/>
            <person name="Thoren M.H."/>
            <person name="Johannesson H."/>
        </authorList>
    </citation>
    <scope>NUCLEOTIDE SEQUENCE</scope>
    <source>
        <strain evidence="3">CBS 359.72</strain>
    </source>
</reference>
<evidence type="ECO:0000313" key="4">
    <source>
        <dbReference type="Proteomes" id="UP001303647"/>
    </source>
</evidence>
<dbReference type="GO" id="GO:0016614">
    <property type="term" value="F:oxidoreductase activity, acting on CH-OH group of donors"/>
    <property type="evidence" value="ECO:0007669"/>
    <property type="project" value="InterPro"/>
</dbReference>
<dbReference type="Gene3D" id="3.50.50.60">
    <property type="entry name" value="FAD/NAD(P)-binding domain"/>
    <property type="match status" value="1"/>
</dbReference>
<evidence type="ECO:0000256" key="1">
    <source>
        <dbReference type="SAM" id="MobiDB-lite"/>
    </source>
</evidence>
<comment type="caution">
    <text evidence="3">The sequence shown here is derived from an EMBL/GenBank/DDBJ whole genome shotgun (WGS) entry which is preliminary data.</text>
</comment>
<gene>
    <name evidence="3" type="ORF">C7999DRAFT_35971</name>
</gene>
<name>A0AAN7HFS6_9PEZI</name>
<proteinExistence type="predicted"/>
<dbReference type="EMBL" id="MU857789">
    <property type="protein sequence ID" value="KAK4243692.1"/>
    <property type="molecule type" value="Genomic_DNA"/>
</dbReference>
<sequence length="136" mass="14809">MKLPSCPQLTESPLTTAATVEFNTLPSPLDADTVLAIVRKAHHAFFHSSFAHSFGTCAMPEEVGGWVDAELRVYGVLGGGLRVVDARVMSSLSEPRCRRACTPRRERSGYHQEQRRESLREGVKGGSGLQAHGMCV</sequence>
<organism evidence="3 4">
    <name type="scientific">Corynascus novoguineensis</name>
    <dbReference type="NCBI Taxonomy" id="1126955"/>
    <lineage>
        <taxon>Eukaryota</taxon>
        <taxon>Fungi</taxon>
        <taxon>Dikarya</taxon>
        <taxon>Ascomycota</taxon>
        <taxon>Pezizomycotina</taxon>
        <taxon>Sordariomycetes</taxon>
        <taxon>Sordariomycetidae</taxon>
        <taxon>Sordariales</taxon>
        <taxon>Chaetomiaceae</taxon>
        <taxon>Corynascus</taxon>
    </lineage>
</organism>
<feature type="compositionally biased region" description="Basic and acidic residues" evidence="1">
    <location>
        <begin position="103"/>
        <end position="123"/>
    </location>
</feature>
<reference evidence="3" key="1">
    <citation type="journal article" date="2023" name="Mol. Phylogenet. Evol.">
        <title>Genome-scale phylogeny and comparative genomics of the fungal order Sordariales.</title>
        <authorList>
            <person name="Hensen N."/>
            <person name="Bonometti L."/>
            <person name="Westerberg I."/>
            <person name="Brannstrom I.O."/>
            <person name="Guillou S."/>
            <person name="Cros-Aarteil S."/>
            <person name="Calhoun S."/>
            <person name="Haridas S."/>
            <person name="Kuo A."/>
            <person name="Mondo S."/>
            <person name="Pangilinan J."/>
            <person name="Riley R."/>
            <person name="LaButti K."/>
            <person name="Andreopoulos B."/>
            <person name="Lipzen A."/>
            <person name="Chen C."/>
            <person name="Yan M."/>
            <person name="Daum C."/>
            <person name="Ng V."/>
            <person name="Clum A."/>
            <person name="Steindorff A."/>
            <person name="Ohm R.A."/>
            <person name="Martin F."/>
            <person name="Silar P."/>
            <person name="Natvig D.O."/>
            <person name="Lalanne C."/>
            <person name="Gautier V."/>
            <person name="Ament-Velasquez S.L."/>
            <person name="Kruys A."/>
            <person name="Hutchinson M.I."/>
            <person name="Powell A.J."/>
            <person name="Barry K."/>
            <person name="Miller A.N."/>
            <person name="Grigoriev I.V."/>
            <person name="Debuchy R."/>
            <person name="Gladieux P."/>
            <person name="Hiltunen Thoren M."/>
            <person name="Johannesson H."/>
        </authorList>
    </citation>
    <scope>NUCLEOTIDE SEQUENCE</scope>
    <source>
        <strain evidence="3">CBS 359.72</strain>
    </source>
</reference>
<dbReference type="Gene3D" id="3.30.560.10">
    <property type="entry name" value="Glucose Oxidase, domain 3"/>
    <property type="match status" value="1"/>
</dbReference>
<evidence type="ECO:0000313" key="3">
    <source>
        <dbReference type="EMBL" id="KAK4243692.1"/>
    </source>
</evidence>
<protein>
    <recommendedName>
        <fullName evidence="2">Glucose-methanol-choline oxidoreductase C-terminal domain-containing protein</fullName>
    </recommendedName>
</protein>
<dbReference type="AlphaFoldDB" id="A0AAN7HFS6"/>
<feature type="domain" description="Glucose-methanol-choline oxidoreductase C-terminal" evidence="2">
    <location>
        <begin position="34"/>
        <end position="93"/>
    </location>
</feature>
<dbReference type="Pfam" id="PF05199">
    <property type="entry name" value="GMC_oxred_C"/>
    <property type="match status" value="1"/>
</dbReference>
<evidence type="ECO:0000259" key="2">
    <source>
        <dbReference type="Pfam" id="PF05199"/>
    </source>
</evidence>
<dbReference type="InterPro" id="IPR007867">
    <property type="entry name" value="GMC_OxRtase_C"/>
</dbReference>